<reference evidence="3" key="1">
    <citation type="journal article" date="2019" name="Int. J. Syst. Evol. Microbiol.">
        <title>The Global Catalogue of Microorganisms (GCM) 10K type strain sequencing project: providing services to taxonomists for standard genome sequencing and annotation.</title>
        <authorList>
            <consortium name="The Broad Institute Genomics Platform"/>
            <consortium name="The Broad Institute Genome Sequencing Center for Infectious Disease"/>
            <person name="Wu L."/>
            <person name="Ma J."/>
        </authorList>
    </citation>
    <scope>NUCLEOTIDE SEQUENCE [LARGE SCALE GENOMIC DNA]</scope>
    <source>
        <strain evidence="3">NBRC 108725</strain>
    </source>
</reference>
<evidence type="ECO:0000256" key="1">
    <source>
        <dbReference type="SAM" id="MobiDB-lite"/>
    </source>
</evidence>
<name>A0ABN6XP68_9MICO</name>
<dbReference type="Proteomes" id="UP001321498">
    <property type="component" value="Chromosome"/>
</dbReference>
<sequence length="97" mass="10012">MKGKLVFVAGAAVGYVLGAQAGRKRYEQIRAGAEKLWNSPTVQKSVGQVQTFVDDHASDVPAAVAESAKKVVGQVTKRGSKSSGTSSPTAGEQPPAE</sequence>
<organism evidence="2 3">
    <name type="scientific">Naasia aerilata</name>
    <dbReference type="NCBI Taxonomy" id="1162966"/>
    <lineage>
        <taxon>Bacteria</taxon>
        <taxon>Bacillati</taxon>
        <taxon>Actinomycetota</taxon>
        <taxon>Actinomycetes</taxon>
        <taxon>Micrococcales</taxon>
        <taxon>Microbacteriaceae</taxon>
        <taxon>Naasia</taxon>
    </lineage>
</organism>
<accession>A0ABN6XP68</accession>
<protein>
    <recommendedName>
        <fullName evidence="4">YtxH domain-containing protein</fullName>
    </recommendedName>
</protein>
<dbReference type="EMBL" id="AP027731">
    <property type="protein sequence ID" value="BDZ45425.1"/>
    <property type="molecule type" value="Genomic_DNA"/>
</dbReference>
<evidence type="ECO:0000313" key="3">
    <source>
        <dbReference type="Proteomes" id="UP001321498"/>
    </source>
</evidence>
<keyword evidence="3" id="KW-1185">Reference proteome</keyword>
<gene>
    <name evidence="2" type="ORF">GCM10025866_13340</name>
</gene>
<feature type="region of interest" description="Disordered" evidence="1">
    <location>
        <begin position="72"/>
        <end position="97"/>
    </location>
</feature>
<evidence type="ECO:0008006" key="4">
    <source>
        <dbReference type="Google" id="ProtNLM"/>
    </source>
</evidence>
<proteinExistence type="predicted"/>
<dbReference type="RefSeq" id="WP_286278750.1">
    <property type="nucleotide sequence ID" value="NZ_AP027731.1"/>
</dbReference>
<evidence type="ECO:0000313" key="2">
    <source>
        <dbReference type="EMBL" id="BDZ45425.1"/>
    </source>
</evidence>